<evidence type="ECO:0000256" key="5">
    <source>
        <dbReference type="RuleBase" id="RU004478"/>
    </source>
</evidence>
<dbReference type="AlphaFoldDB" id="A0A1E5IF62"/>
<comment type="subcellular location">
    <subcellularLocation>
        <location evidence="3">Cytoplasm</location>
    </subcellularLocation>
</comment>
<comment type="function">
    <text evidence="3 4">Participates actively in the response to hyperosmotic and heat shock by preventing the aggregation of stress-denatured proteins, in association with DnaK and GrpE. It is the nucleotide exchange factor for DnaK and may function as a thermosensor. Unfolded proteins bind initially to DnaJ; upon interaction with the DnaJ-bound protein, DnaK hydrolyzes its bound ATP, resulting in the formation of a stable complex. GrpE releases ADP from DnaK; ATP binding to DnaK triggers the release of the substrate protein, thus completing the reaction cycle. Several rounds of ATP-dependent interactions between DnaJ, DnaK and GrpE are required for fully efficient folding.</text>
</comment>
<keyword evidence="8" id="KW-1185">Reference proteome</keyword>
<protein>
    <recommendedName>
        <fullName evidence="3 4">Protein GrpE</fullName>
    </recommendedName>
    <alternativeName>
        <fullName evidence="3">HSP-70 cofactor</fullName>
    </alternativeName>
</protein>
<keyword evidence="3" id="KW-0963">Cytoplasm</keyword>
<dbReference type="InterPro" id="IPR009012">
    <property type="entry name" value="GrpE_head"/>
</dbReference>
<evidence type="ECO:0000313" key="8">
    <source>
        <dbReference type="Proteomes" id="UP000095237"/>
    </source>
</evidence>
<proteinExistence type="inferred from homology"/>
<evidence type="ECO:0000313" key="7">
    <source>
        <dbReference type="EMBL" id="OEG69139.1"/>
    </source>
</evidence>
<keyword evidence="2 3" id="KW-0143">Chaperone</keyword>
<accession>A0A1E5IF62</accession>
<keyword evidence="6" id="KW-0175">Coiled coil</keyword>
<comment type="caution">
    <text evidence="7">The sequence shown here is derived from an EMBL/GenBank/DDBJ whole genome shotgun (WGS) entry which is preliminary data.</text>
</comment>
<evidence type="ECO:0000256" key="3">
    <source>
        <dbReference type="HAMAP-Rule" id="MF_01151"/>
    </source>
</evidence>
<dbReference type="Proteomes" id="UP000095237">
    <property type="component" value="Unassembled WGS sequence"/>
</dbReference>
<dbReference type="PANTHER" id="PTHR21237:SF23">
    <property type="entry name" value="GRPE PROTEIN HOMOLOG, MITOCHONDRIAL"/>
    <property type="match status" value="1"/>
</dbReference>
<evidence type="ECO:0000256" key="6">
    <source>
        <dbReference type="SAM" id="Coils"/>
    </source>
</evidence>
<dbReference type="HAMAP" id="MF_01151">
    <property type="entry name" value="GrpE"/>
    <property type="match status" value="1"/>
</dbReference>
<comment type="similarity">
    <text evidence="1 3 5">Belongs to the GrpE family.</text>
</comment>
<dbReference type="InterPro" id="IPR000740">
    <property type="entry name" value="GrpE"/>
</dbReference>
<keyword evidence="3 4" id="KW-0346">Stress response</keyword>
<reference evidence="7 8" key="1">
    <citation type="submission" date="2015-11" db="EMBL/GenBank/DDBJ databases">
        <title>Evidence for parallel genomic evolution in an endosymbiosis of termite gut flagellates.</title>
        <authorList>
            <person name="Zheng H."/>
        </authorList>
    </citation>
    <scope>NUCLEOTIDE SEQUENCE [LARGE SCALE GENOMIC DNA]</scope>
    <source>
        <strain evidence="7 8">CET450</strain>
    </source>
</reference>
<gene>
    <name evidence="3" type="primary">grpE</name>
    <name evidence="7" type="ORF">ATZ36_02330</name>
</gene>
<dbReference type="PRINTS" id="PR00773">
    <property type="entry name" value="GRPEPROTEIN"/>
</dbReference>
<dbReference type="GO" id="GO:0005737">
    <property type="term" value="C:cytoplasm"/>
    <property type="evidence" value="ECO:0007669"/>
    <property type="project" value="UniProtKB-SubCell"/>
</dbReference>
<dbReference type="CDD" id="cd00446">
    <property type="entry name" value="GrpE"/>
    <property type="match status" value="1"/>
</dbReference>
<dbReference type="GO" id="GO:0042803">
    <property type="term" value="F:protein homodimerization activity"/>
    <property type="evidence" value="ECO:0007669"/>
    <property type="project" value="InterPro"/>
</dbReference>
<comment type="subunit">
    <text evidence="3">Homodimer.</text>
</comment>
<dbReference type="Gene3D" id="2.30.22.10">
    <property type="entry name" value="Head domain of nucleotide exchange factor GrpE"/>
    <property type="match status" value="1"/>
</dbReference>
<dbReference type="EMBL" id="LNVX01000840">
    <property type="protein sequence ID" value="OEG69139.1"/>
    <property type="molecule type" value="Genomic_DNA"/>
</dbReference>
<dbReference type="GO" id="GO:0000774">
    <property type="term" value="F:adenyl-nucleotide exchange factor activity"/>
    <property type="evidence" value="ECO:0007669"/>
    <property type="project" value="InterPro"/>
</dbReference>
<dbReference type="SUPFAM" id="SSF51064">
    <property type="entry name" value="Head domain of nucleotide exchange factor GrpE"/>
    <property type="match status" value="1"/>
</dbReference>
<dbReference type="PANTHER" id="PTHR21237">
    <property type="entry name" value="GRPE PROTEIN"/>
    <property type="match status" value="1"/>
</dbReference>
<dbReference type="Gene3D" id="3.90.20.20">
    <property type="match status" value="1"/>
</dbReference>
<dbReference type="GO" id="GO:0051082">
    <property type="term" value="F:unfolded protein binding"/>
    <property type="evidence" value="ECO:0007669"/>
    <property type="project" value="TreeGrafter"/>
</dbReference>
<dbReference type="InterPro" id="IPR013805">
    <property type="entry name" value="GrpE_CC"/>
</dbReference>
<dbReference type="PROSITE" id="PS01071">
    <property type="entry name" value="GRPE"/>
    <property type="match status" value="1"/>
</dbReference>
<dbReference type="GO" id="GO:0051087">
    <property type="term" value="F:protein-folding chaperone binding"/>
    <property type="evidence" value="ECO:0007669"/>
    <property type="project" value="InterPro"/>
</dbReference>
<dbReference type="SUPFAM" id="SSF58014">
    <property type="entry name" value="Coiled-coil domain of nucleotide exchange factor GrpE"/>
    <property type="match status" value="1"/>
</dbReference>
<name>A0A1E5IF62_ENDTX</name>
<dbReference type="Pfam" id="PF01025">
    <property type="entry name" value="GrpE"/>
    <property type="match status" value="1"/>
</dbReference>
<evidence type="ECO:0000256" key="1">
    <source>
        <dbReference type="ARBA" id="ARBA00009054"/>
    </source>
</evidence>
<organism evidence="7 8">
    <name type="scientific">Endomicrobium trichonymphae</name>
    <dbReference type="NCBI Taxonomy" id="1408204"/>
    <lineage>
        <taxon>Bacteria</taxon>
        <taxon>Pseudomonadati</taxon>
        <taxon>Elusimicrobiota</taxon>
        <taxon>Endomicrobiia</taxon>
        <taxon>Endomicrobiales</taxon>
        <taxon>Endomicrobiaceae</taxon>
        <taxon>Candidatus Endomicrobiellum</taxon>
    </lineage>
</organism>
<sequence length="189" mass="22433">MENRKQKILIEQEIHDCNYNKARDEKICELEILKQSIEEKKKQVQDYYDQLLRLKADFENYRRRSEKEKKDYLERGKEKILIKQISIDDVLRQALKSAESGNNIESIVLGLEMISKEFSKMMKEEGVEEVECDKFDPNICEALEYVESEEEDEKILEVYQKGYKMNGKLIRAAKVKVAKNNKDIIENEK</sequence>
<evidence type="ECO:0000256" key="2">
    <source>
        <dbReference type="ARBA" id="ARBA00023186"/>
    </source>
</evidence>
<dbReference type="GO" id="GO:0006457">
    <property type="term" value="P:protein folding"/>
    <property type="evidence" value="ECO:0007669"/>
    <property type="project" value="InterPro"/>
</dbReference>
<evidence type="ECO:0000256" key="4">
    <source>
        <dbReference type="RuleBase" id="RU000639"/>
    </source>
</evidence>
<feature type="coiled-coil region" evidence="6">
    <location>
        <begin position="23"/>
        <end position="71"/>
    </location>
</feature>